<dbReference type="Gene3D" id="3.30.870.10">
    <property type="entry name" value="Endonuclease Chain A"/>
    <property type="match status" value="1"/>
</dbReference>
<evidence type="ECO:0000256" key="2">
    <source>
        <dbReference type="ARBA" id="ARBA00022963"/>
    </source>
</evidence>
<dbReference type="InterPro" id="IPR025202">
    <property type="entry name" value="PLD-like_dom"/>
</dbReference>
<keyword evidence="4" id="KW-0812">Transmembrane</keyword>
<evidence type="ECO:0000313" key="7">
    <source>
        <dbReference type="Proteomes" id="UP000266720"/>
    </source>
</evidence>
<dbReference type="PANTHER" id="PTHR43856">
    <property type="entry name" value="CARDIOLIPIN HYDROLASE"/>
    <property type="match status" value="1"/>
</dbReference>
<evidence type="ECO:0000256" key="4">
    <source>
        <dbReference type="SAM" id="Phobius"/>
    </source>
</evidence>
<dbReference type="GeneID" id="25405822"/>
<dbReference type="GO" id="GO:0016891">
    <property type="term" value="F:RNA endonuclease activity producing 5'-phosphomonoesters, hydrolytic mechanism"/>
    <property type="evidence" value="ECO:0007669"/>
    <property type="project" value="TreeGrafter"/>
</dbReference>
<dbReference type="GO" id="GO:0016042">
    <property type="term" value="P:lipid catabolic process"/>
    <property type="evidence" value="ECO:0007669"/>
    <property type="project" value="UniProtKB-KW"/>
</dbReference>
<dbReference type="SUPFAM" id="SSF56024">
    <property type="entry name" value="Phospholipase D/nuclease"/>
    <property type="match status" value="1"/>
</dbReference>
<dbReference type="CDD" id="cd09131">
    <property type="entry name" value="PLDc_unchar3"/>
    <property type="match status" value="1"/>
</dbReference>
<evidence type="ECO:0000313" key="6">
    <source>
        <dbReference type="EMBL" id="AJB41436.1"/>
    </source>
</evidence>
<evidence type="ECO:0000256" key="3">
    <source>
        <dbReference type="ARBA" id="ARBA00023098"/>
    </source>
</evidence>
<dbReference type="AlphaFoldDB" id="A0A3G1A4J0"/>
<dbReference type="PROSITE" id="PS50035">
    <property type="entry name" value="PLD"/>
    <property type="match status" value="1"/>
</dbReference>
<dbReference type="InterPro" id="IPR051406">
    <property type="entry name" value="PLD_domain"/>
</dbReference>
<feature type="transmembrane region" description="Helical" evidence="4">
    <location>
        <begin position="6"/>
        <end position="25"/>
    </location>
</feature>
<proteinExistence type="predicted"/>
<dbReference type="KEGG" id="tcb:TCARB_0364"/>
<dbReference type="STRING" id="697581.TCARB_0364"/>
<keyword evidence="1" id="KW-0378">Hydrolase</keyword>
<feature type="domain" description="PLD phosphodiesterase" evidence="5">
    <location>
        <begin position="136"/>
        <end position="163"/>
    </location>
</feature>
<dbReference type="InterPro" id="IPR001736">
    <property type="entry name" value="PLipase_D/transphosphatidylase"/>
</dbReference>
<dbReference type="Proteomes" id="UP000266720">
    <property type="component" value="Chromosome"/>
</dbReference>
<organism evidence="6 7">
    <name type="scientific">Thermofilum adornatum 1505</name>
    <dbReference type="NCBI Taxonomy" id="697581"/>
    <lineage>
        <taxon>Archaea</taxon>
        <taxon>Thermoproteota</taxon>
        <taxon>Thermoprotei</taxon>
        <taxon>Thermofilales</taxon>
        <taxon>Thermofilaceae</taxon>
        <taxon>Thermofilum</taxon>
    </lineage>
</organism>
<sequence>MRRGSATSIILVIVIIASLAFYAGFRLGQTQTQQVVAEAPQQPIPQGECIKLEIINDRDYYPKLLDLLSKANKSIYISMFEFKSDTDEVAKVLELLISKAKKGVDVKVVLENTIDENELTYRRLLDNGVPVRYDTRSRTTHTKLIIIDGYIVIVGSHNWSYSAFMRNHEASVVIYDENIARQETKYFMQIYGGN</sequence>
<dbReference type="RefSeq" id="WP_052886535.1">
    <property type="nucleotide sequence ID" value="NZ_CP007493.1"/>
</dbReference>
<keyword evidence="4" id="KW-1133">Transmembrane helix</keyword>
<keyword evidence="2" id="KW-0442">Lipid degradation</keyword>
<accession>A0A3G1A4J0</accession>
<name>A0A3G1A4J0_9CREN</name>
<evidence type="ECO:0000259" key="5">
    <source>
        <dbReference type="PROSITE" id="PS50035"/>
    </source>
</evidence>
<dbReference type="Pfam" id="PF13091">
    <property type="entry name" value="PLDc_2"/>
    <property type="match status" value="1"/>
</dbReference>
<dbReference type="EMBL" id="CP007493">
    <property type="protein sequence ID" value="AJB41436.1"/>
    <property type="molecule type" value="Genomic_DNA"/>
</dbReference>
<evidence type="ECO:0000256" key="1">
    <source>
        <dbReference type="ARBA" id="ARBA00022801"/>
    </source>
</evidence>
<reference evidence="7" key="1">
    <citation type="book" date="2010" name="EXTREMOPHILES" publisher="0:0-0">
        <title>Complete genome sequences of ten hyperthermophilic archaea reveal their metabolic capabilities and possible ecological roles.</title>
        <editorList>
            <person name="?"/>
        </editorList>
        <authorList>
            <person name="Ravin N.V."/>
            <person name="Mardanov A.V."/>
            <person name="Bonch-Osmolovskaya E.A."/>
            <person name="Skryabin K.G."/>
        </authorList>
    </citation>
    <scope>NUCLEOTIDE SEQUENCE [LARGE SCALE GENOMIC DNA]</scope>
    <source>
        <strain evidence="7">1505</strain>
    </source>
</reference>
<keyword evidence="4" id="KW-0472">Membrane</keyword>
<dbReference type="SMART" id="SM00155">
    <property type="entry name" value="PLDc"/>
    <property type="match status" value="1"/>
</dbReference>
<protein>
    <recommendedName>
        <fullName evidence="5">PLD phosphodiesterase domain-containing protein</fullName>
    </recommendedName>
</protein>
<gene>
    <name evidence="6" type="ORF">TCARB_0364</name>
</gene>
<dbReference type="PANTHER" id="PTHR43856:SF1">
    <property type="entry name" value="MITOCHONDRIAL CARDIOLIPIN HYDROLASE"/>
    <property type="match status" value="1"/>
</dbReference>
<keyword evidence="3" id="KW-0443">Lipid metabolism</keyword>